<dbReference type="InterPro" id="IPR056823">
    <property type="entry name" value="TEN-like_YD-shell"/>
</dbReference>
<dbReference type="STRING" id="243275.TDE_1558"/>
<dbReference type="InterPro" id="IPR050708">
    <property type="entry name" value="T6SS_VgrG/RHS"/>
</dbReference>
<name>Q73MF0_TREDE</name>
<proteinExistence type="predicted"/>
<dbReference type="KEGG" id="tde:TDE_1558"/>
<dbReference type="eggNOG" id="COG3209">
    <property type="taxonomic scope" value="Bacteria"/>
</dbReference>
<feature type="transmembrane region" description="Helical" evidence="5">
    <location>
        <begin position="12"/>
        <end position="33"/>
    </location>
</feature>
<keyword evidence="5" id="KW-0472">Membrane</keyword>
<protein>
    <submittedName>
        <fullName evidence="8">YD repeat protein</fullName>
    </submittedName>
</protein>
<dbReference type="Gene3D" id="2.60.220.30">
    <property type="match status" value="1"/>
</dbReference>
<dbReference type="GeneID" id="2739308"/>
<dbReference type="InterPro" id="IPR022385">
    <property type="entry name" value="Rhs_assc_core"/>
</dbReference>
<evidence type="ECO:0000256" key="5">
    <source>
        <dbReference type="SAM" id="Phobius"/>
    </source>
</evidence>
<keyword evidence="5" id="KW-1133">Transmembrane helix</keyword>
<keyword evidence="5" id="KW-0812">Transmembrane</keyword>
<dbReference type="InterPro" id="IPR003284">
    <property type="entry name" value="Sal_SpvB"/>
</dbReference>
<evidence type="ECO:0000313" key="9">
    <source>
        <dbReference type="Proteomes" id="UP000008212"/>
    </source>
</evidence>
<dbReference type="Pfam" id="PF12256">
    <property type="entry name" value="TcdB_toxin_midN"/>
    <property type="match status" value="1"/>
</dbReference>
<dbReference type="PATRIC" id="fig|243275.7.peg.1494"/>
<dbReference type="SUPFAM" id="SSF69318">
    <property type="entry name" value="Integrin alpha N-terminal domain"/>
    <property type="match status" value="1"/>
</dbReference>
<dbReference type="NCBIfam" id="TIGR03696">
    <property type="entry name" value="Rhs_assc_core"/>
    <property type="match status" value="1"/>
</dbReference>
<gene>
    <name evidence="8" type="ordered locus">TDE_1558</name>
</gene>
<evidence type="ECO:0000256" key="2">
    <source>
        <dbReference type="ARBA" id="ARBA00022525"/>
    </source>
</evidence>
<dbReference type="EMBL" id="AE017226">
    <property type="protein sequence ID" value="AAS12075.1"/>
    <property type="molecule type" value="Genomic_DNA"/>
</dbReference>
<feature type="domain" description="Insecticide toxin TcdB middle/N-terminal" evidence="6">
    <location>
        <begin position="1878"/>
        <end position="2033"/>
    </location>
</feature>
<dbReference type="InterPro" id="IPR028994">
    <property type="entry name" value="Integrin_alpha_N"/>
</dbReference>
<dbReference type="Gene3D" id="2.180.10.10">
    <property type="entry name" value="RHS repeat-associated core"/>
    <property type="match status" value="1"/>
</dbReference>
<reference evidence="8 9" key="1">
    <citation type="journal article" date="2004" name="Proc. Natl. Acad. Sci. U.S.A.">
        <title>Comparison of the genome of the oral pathogen Treponema denticola with other spirochete genomes.</title>
        <authorList>
            <person name="Seshadri R."/>
            <person name="Myers G.S."/>
            <person name="Tettelin H."/>
            <person name="Eisen J.A."/>
            <person name="Heidelberg J.F."/>
            <person name="Dodson R.J."/>
            <person name="Davidsen T.M."/>
            <person name="DeBoy R.T."/>
            <person name="Fouts D.E."/>
            <person name="Haft D.H."/>
            <person name="Selengut J."/>
            <person name="Ren Q."/>
            <person name="Brinkac L.M."/>
            <person name="Madupu R."/>
            <person name="Kolonay J."/>
            <person name="Durkin S.A."/>
            <person name="Daugherty S.C."/>
            <person name="Shetty J."/>
            <person name="Shvartsbeyn A."/>
            <person name="Gebregeorgis E."/>
            <person name="Geer K."/>
            <person name="Tsegaye G."/>
            <person name="Malek J."/>
            <person name="Ayodeji B."/>
            <person name="Shatsman S."/>
            <person name="McLeod M.P."/>
            <person name="Smajs D."/>
            <person name="Howell J.K."/>
            <person name="Pal S."/>
            <person name="Amin A."/>
            <person name="Vashisth P."/>
            <person name="McNeill T.Z."/>
            <person name="Xiang Q."/>
            <person name="Sodergren E."/>
            <person name="Baca E."/>
            <person name="Weinstock G.M."/>
            <person name="Norris S.J."/>
            <person name="Fraser C.M."/>
            <person name="Paulsen I.T."/>
        </authorList>
    </citation>
    <scope>NUCLEOTIDE SEQUENCE [LARGE SCALE GENOMIC DNA]</scope>
    <source>
        <strain evidence="9">ATCC 35405 / DSM 14222 / CIP 103919 / JCM 8153 / KCTC 15104</strain>
    </source>
</reference>
<dbReference type="Pfam" id="PF25023">
    <property type="entry name" value="TEN_YD-shell"/>
    <property type="match status" value="1"/>
</dbReference>
<evidence type="ECO:0000313" key="8">
    <source>
        <dbReference type="EMBL" id="AAS12075.1"/>
    </source>
</evidence>
<dbReference type="GO" id="GO:0005737">
    <property type="term" value="C:cytoplasm"/>
    <property type="evidence" value="ECO:0007669"/>
    <property type="project" value="InterPro"/>
</dbReference>
<feature type="domain" description="Teneurin-like YD-shell" evidence="7">
    <location>
        <begin position="2599"/>
        <end position="3106"/>
    </location>
</feature>
<dbReference type="PANTHER" id="PTHR32305">
    <property type="match status" value="1"/>
</dbReference>
<evidence type="ECO:0000256" key="4">
    <source>
        <dbReference type="ARBA" id="ARBA00023026"/>
    </source>
</evidence>
<dbReference type="RefSeq" id="WP_010956992.1">
    <property type="nucleotide sequence ID" value="NC_002967.9"/>
</dbReference>
<keyword evidence="3" id="KW-0677">Repeat</keyword>
<dbReference type="HOGENOM" id="CLU_000302_0_0_12"/>
<dbReference type="Proteomes" id="UP000008212">
    <property type="component" value="Chromosome"/>
</dbReference>
<keyword evidence="9" id="KW-1185">Reference proteome</keyword>
<accession>Q73MF0</accession>
<sequence>MRKIMKRIKEKSISIILFIAYMTVGVLPINLYGEGVGEEQIKINNSILLASKVIGKEGGVIEGEGIRFEIPEGALEEETEIKISRLIRVEEGEIKNVTAGEGGYRFEPEGQKFKKECIIKMAYDERIEEEYAQEIYTYYYNKRKKAWEALKRKGIDVEKKVIESYTNHFTDMINGTLSLPESPGPVNINLNSIKELKAADAVGGIERIEGLKGGSEGSASFNMKLQLPGGVRGFTPELAVSYSSGSGYGVLGKGFSLSGIESISIDTRLGLPEYNGKDTYIINGIKVRYEGGGWKEEKKQSYAAIKNEWAERKGSENYFEIREKDGSVKIYGLRNWSGISEGKKYIYYLDEIRDSFGNIIEYNYENGKSVEGEEVVLKEIVYGKERERRIKIEYEGREDVRVEGRGKYLKKESKRIREIRSEVKGEEVKTYKFNYKENTFLESLLDSIEVTGRGREEGKYAYRFEYEDAGKYEDGSIRVFGETERWYKGSGILDKNTGGIRVTSGNSKGANISGSGGIGVGDLTGKYDGRITVGGGGSKSSGNSVSEQLYLDINGDGRPDAVSQCRGGFLVSLNTGNGFGPAEKWDADIEGIEKEVSDSTGTSLNVYGGIGTPDGVPSPGFTYSRAKQDTITKLKTSFSDINGDGFIDIVIEGAGYYLRNTGKRFVRTEFENIDSLKIAEIKLDKAAAKEYNDSFYQQNPFRNWIGRYNGKIEIETEGRFDDGESNYDEIWFQIYKGNKKISNKIINEGNRYSHSINEDSIKGRGNLYFVPYGECKKSGQRIKWNVKVRYKSIEPFSDMENVVLWRVDRESILKDTELEILRGKEYEDEYTWQYVVKDDWQEILNEGINKDNVEKTKAAYYLIKNGYFVPKYIYKEDMDLILQARGYEGDDKQKELKKLLISMYTYEITSEKYILHDKDVLSYKFKDWPGRNPIDKEIKLRNVFKNIDVQTLEKILRYKNKYIRGLEENIYPNKGLFTGDTWEIKGKEKRREVKFKGIGYIDTNGDIYLDKIDNKFVILKNRKIFLEEEEFGEVIAVEESYRQKRIKTKINSNKIVLTYELNNYQPKAFKLSYEEFMKVWKENKGYVSYTLDNEKWKKINKGLYLKIEKMAEKLKGEEGKLFIGSVYKISEEGNHYNIKEEISEEEKERLNKILIEYGLSIFIKERKYEYDDIEKIYNLKDIEALNLLTKEELLALEGEAYTHALLKYNKLKDDEQNIGLGRYDVIKTYLKYDKNNEYQVMDYRGEHPYIRLPIFENGILKSKNIFIETWDSAKDFSNNQLSEEVIKYTEAEKRKYKELHEVEENGEKIIKEVEVEKIINIDTKCGVKEFLSGGNKQWYYGVWIKDQNYEENAFSEEKLKRIAYESSNAINKDINDMESNKDNISKNLNGKETPLYYPIRKNEEFILSDGQKITPIKKEAESKKDIDEQYYIGNVSESLSENEDSLQKYCPYIKEDLIFINRSGGTVYYTIPGIKPSNLSGISIRRSVNKSKEDSFSPSLNYTKIFNVIKSKDIEDLMKGLADEMEKIQEISISGDISRSTSRGKSYVDILLSDVNGDGKADIIQKEGQNIKVSLGDGKGFEKEYYIQDLSKIIETSDKITSTGGGVSGGGVNKKVYSSKGKLLYSTIVNPISTGANLSKSKGSGVDETSFMDINGDGLPDSVRNEGSYLNCGDKVCFVGDNILKVNLGKTETHTVSGVLNLSTSLSNTYANEGVKTDTVSANLSGSLSYSGSYTDTKRQFVNLRGHLPDMMSLSNKNNAAVITLNTGGKIEKEMTINLPEWDLSSEDKAKLFFVSDANLGVAFLKNIPGLGKYLNSGFDSAVLSDGLALNPLSAFLIKKINCLNMSSTVNFGAGTNGGVSGNVLIPLTGYSLNLSFSAGAGVNASGRVSGVNVSMLDIDGDGLADRVLRIPGSNGAVYVQRNLLGKVGLLKKIKLPQGGSYELKYERVGNTVDLPQAKYVLSEVTARSGLKTKTGNEQEYTTHYTYDDGYYNRIEKEFYGFKTVRSKNAIGTETETEYYIDSYYRKGMVKKETIKNGNQVYSIKEYEVDTAPHARIKKEVNTVREGYSEIKTESEYEYDKYGNVTKLYDKGDVTNTNDDIIAEITYWKGGNRETYFKAHPEKIQVLHGKTGTLLRKREGSYDARTGALTELKQYTTQSAYLLHRIEWTDEGNIKALTGPTGKRSEYKYLDGIYPIEIKEVSSKGEAPYISEIEWDSVLGVKLKETDSANNTMSYKYDNFGRVTEVRSPYDYERDKNNGKIIKAGETPYAKYEYHTPADSFWYTVTENKISTEAEDSGVMKTIVIHDGLGRISYTAKEGEVYIDGTNDQTQTGWNISSVINYDKAGRKSEEGMPFFYGGNLEQELVNKNSYQALESFYELNNFTTIRNGTKYEYDDIDRNILTTLPDGHTQKTEYSIDSSLQITKATDPKENISISKKDARGNIREVERLDKNNSLLTKARYEYSVLGEMLKAYDAKDNLLAVNYDMLGRRISLESKDTGKKEWIYDDKGRLYAETDSVLKNKAAEIRYEYDGFDRIIKTDYPFSQDIEYKYGAPGQKGAGQVVYKKDETGETHYSYGNLNEVIKETRTINRYGAGTNPETASFEYRSDYLGRMQSMKYPDGETITYTYDKGGQLKGVSGAKTTNKGSIKYSYVDKILYDEHAQRVYIKYGNGVETRYKYDEKRRWLDTIETKNNQTQDIFQKIKYSFDPVGNVRGYNNDATTYETQQTYSYDNLYQLISVEGTSNQYKGKKSFGMTPVSIAKYRQTFAFDAIGNMTNKLSTTNIPGSQGNSYPKAELDYSLDYEYDPAYAHRLIHAGTRYYRYDANGNITAEKDGPFTDEEEFTFTYSYFENEDVYGADYGFGLDAPKETEQANPQDLFAYRRNYTWNERNLLTKSSDRNFTVHYRYGDDGQRALKYTDEGRSETLYFNNFFTIHIPTQDQNNPQGLRVHKHIFVGNSRLVTAMTHTDNHGDNEEQKAKRYYYHSDHLGSAQFVTDWKGRQYEHIEYTPYGELWIEEVAAGLDKLPFRFTGKELDEETGLYYYGARYLDPKYSRWLSGDPALGEYIPQAPVNDEAKKHNENLPGMGGVFNVVNLHVYHYAGNNPVKYTDPDGKITWNRAEDGDIHYNSLYNPDLRNCYAVFSINTEHYRATRETNTIKNHSYSLSGTKDIIEIRQGGIEAQTITTVTLKRFNINLDGKNYDVFKMEGESNIRLLFISNTKHLKSSFFANDPLGDDKSIYNGFYNLNNFIDFLKGEDANKLAFAAISFGLAFFLNPVEANFTDGLFNHLSSKAEGQVPTTSGIDKDTLDLLSQIIEEYER</sequence>
<keyword evidence="4" id="KW-0843">Virulence</keyword>
<dbReference type="OrthoDB" id="353304at2"/>
<comment type="subcellular location">
    <subcellularLocation>
        <location evidence="1">Secreted</location>
    </subcellularLocation>
</comment>
<keyword evidence="2" id="KW-0964">Secreted</keyword>
<evidence type="ECO:0000256" key="1">
    <source>
        <dbReference type="ARBA" id="ARBA00004613"/>
    </source>
</evidence>
<dbReference type="PANTHER" id="PTHR32305:SF15">
    <property type="entry name" value="PROTEIN RHSA-RELATED"/>
    <property type="match status" value="1"/>
</dbReference>
<dbReference type="GO" id="GO:0005576">
    <property type="term" value="C:extracellular region"/>
    <property type="evidence" value="ECO:0007669"/>
    <property type="project" value="UniProtKB-SubCell"/>
</dbReference>
<evidence type="ECO:0000256" key="3">
    <source>
        <dbReference type="ARBA" id="ARBA00022737"/>
    </source>
</evidence>
<organism evidence="8 9">
    <name type="scientific">Treponema denticola (strain ATCC 35405 / DSM 14222 / CIP 103919 / JCM 8153 / KCTC 15104)</name>
    <dbReference type="NCBI Taxonomy" id="243275"/>
    <lineage>
        <taxon>Bacteria</taxon>
        <taxon>Pseudomonadati</taxon>
        <taxon>Spirochaetota</taxon>
        <taxon>Spirochaetia</taxon>
        <taxon>Spirochaetales</taxon>
        <taxon>Treponemataceae</taxon>
        <taxon>Treponema</taxon>
    </lineage>
</organism>
<dbReference type="SMR" id="Q73MF0"/>
<evidence type="ECO:0000259" key="7">
    <source>
        <dbReference type="Pfam" id="PF25023"/>
    </source>
</evidence>
<dbReference type="InterPro" id="IPR022045">
    <property type="entry name" value="TcdB_toxin_mid/N"/>
</dbReference>
<evidence type="ECO:0000259" key="6">
    <source>
        <dbReference type="Pfam" id="PF12256"/>
    </source>
</evidence>
<dbReference type="Pfam" id="PF03534">
    <property type="entry name" value="SpvB"/>
    <property type="match status" value="1"/>
</dbReference>
<dbReference type="PaxDb" id="243275-TDE_1558"/>